<dbReference type="Gene3D" id="1.25.40.10">
    <property type="entry name" value="Tetratricopeptide repeat domain"/>
    <property type="match status" value="1"/>
</dbReference>
<gene>
    <name evidence="1" type="ORF">F4695_002901</name>
</gene>
<name>A0A7X0JKY9_9HYPH</name>
<dbReference type="Pfam" id="PF06041">
    <property type="entry name" value="DUF924"/>
    <property type="match status" value="1"/>
</dbReference>
<evidence type="ECO:0000313" key="1">
    <source>
        <dbReference type="EMBL" id="MBB6509533.1"/>
    </source>
</evidence>
<organism evidence="1 2">
    <name type="scientific">Rhizobium soli</name>
    <dbReference type="NCBI Taxonomy" id="424798"/>
    <lineage>
        <taxon>Bacteria</taxon>
        <taxon>Pseudomonadati</taxon>
        <taxon>Pseudomonadota</taxon>
        <taxon>Alphaproteobacteria</taxon>
        <taxon>Hyphomicrobiales</taxon>
        <taxon>Rhizobiaceae</taxon>
        <taxon>Rhizobium/Agrobacterium group</taxon>
        <taxon>Rhizobium</taxon>
    </lineage>
</organism>
<reference evidence="1 2" key="1">
    <citation type="submission" date="2020-08" db="EMBL/GenBank/DDBJ databases">
        <title>The Agave Microbiome: Exploring the role of microbial communities in plant adaptations to desert environments.</title>
        <authorList>
            <person name="Partida-Martinez L.P."/>
        </authorList>
    </citation>
    <scope>NUCLEOTIDE SEQUENCE [LARGE SCALE GENOMIC DNA]</scope>
    <source>
        <strain evidence="1 2">AS3.12</strain>
    </source>
</reference>
<dbReference type="AlphaFoldDB" id="A0A7X0JKY9"/>
<comment type="caution">
    <text evidence="1">The sequence shown here is derived from an EMBL/GenBank/DDBJ whole genome shotgun (WGS) entry which is preliminary data.</text>
</comment>
<evidence type="ECO:0000313" key="2">
    <source>
        <dbReference type="Proteomes" id="UP000585437"/>
    </source>
</evidence>
<proteinExistence type="predicted"/>
<dbReference type="InterPro" id="IPR011990">
    <property type="entry name" value="TPR-like_helical_dom_sf"/>
</dbReference>
<dbReference type="InterPro" id="IPR010323">
    <property type="entry name" value="DUF924"/>
</dbReference>
<dbReference type="RefSeq" id="WP_184655071.1">
    <property type="nucleotide sequence ID" value="NZ_JACHBU010000005.1"/>
</dbReference>
<accession>A0A7X0JKY9</accession>
<dbReference type="EMBL" id="JACHBU010000005">
    <property type="protein sequence ID" value="MBB6509533.1"/>
    <property type="molecule type" value="Genomic_DNA"/>
</dbReference>
<dbReference type="SUPFAM" id="SSF48452">
    <property type="entry name" value="TPR-like"/>
    <property type="match status" value="1"/>
</dbReference>
<keyword evidence="2" id="KW-1185">Reference proteome</keyword>
<sequence length="185" mass="21122">MSSEAVRTPEDVLNFWFVELGPEKWFEKNPALDVAISKHFAATHLFLAHGDLDTWRGSREGHLAAIIVLDQFSRNIYRGTPLAFATDWIALREARLAVDEGVDTGVGLHERCFLYLPFEHSEALEDQDRAVELFALLGDERYHDYAVKHREVIRQFGRFPHRNALLGRNSTPEELEYLALPGSGF</sequence>
<dbReference type="Proteomes" id="UP000585437">
    <property type="component" value="Unassembled WGS sequence"/>
</dbReference>
<dbReference type="Gene3D" id="1.20.58.320">
    <property type="entry name" value="TPR-like"/>
    <property type="match status" value="1"/>
</dbReference>
<protein>
    <submittedName>
        <fullName evidence="1">Uncharacterized protein (DUF924 family)</fullName>
    </submittedName>
</protein>